<dbReference type="Gene3D" id="4.10.520.10">
    <property type="entry name" value="IHF-like DNA-binding proteins"/>
    <property type="match status" value="1"/>
</dbReference>
<dbReference type="InterPro" id="IPR010992">
    <property type="entry name" value="IHF-like_DNA-bd_dom_sf"/>
</dbReference>
<sequence>MAKRTTRTPSTTRKTTARSPRKAPVASKETDTQDPSEQLATPLPEVIRSLAESDVEEAESVDADADADAEDVDVGDDGNELRKRELIDLVVARSEVKKKFAKPAVEAMLAILGEAISDGRSLNLSPMGKLKVNRSTDKGTGQVIICKLRRSTQDSAPVEKLDQDPLAEPAE</sequence>
<evidence type="ECO:0000313" key="5">
    <source>
        <dbReference type="Proteomes" id="UP001321014"/>
    </source>
</evidence>
<feature type="compositionally biased region" description="Acidic residues" evidence="3">
    <location>
        <begin position="53"/>
        <end position="77"/>
    </location>
</feature>
<name>A0ABT2WUV7_9RHOB</name>
<organism evidence="4 5">
    <name type="scientific">Ruegeria marisflavi</name>
    <dbReference type="NCBI Taxonomy" id="2984152"/>
    <lineage>
        <taxon>Bacteria</taxon>
        <taxon>Pseudomonadati</taxon>
        <taxon>Pseudomonadota</taxon>
        <taxon>Alphaproteobacteria</taxon>
        <taxon>Rhodobacterales</taxon>
        <taxon>Roseobacteraceae</taxon>
        <taxon>Ruegeria</taxon>
    </lineage>
</organism>
<accession>A0ABT2WUV7</accession>
<comment type="similarity">
    <text evidence="1">Belongs to the bacterial histone-like protein family.</text>
</comment>
<evidence type="ECO:0000313" key="4">
    <source>
        <dbReference type="EMBL" id="MCU9839691.1"/>
    </source>
</evidence>
<evidence type="ECO:0000256" key="3">
    <source>
        <dbReference type="SAM" id="MobiDB-lite"/>
    </source>
</evidence>
<feature type="region of interest" description="Disordered" evidence="3">
    <location>
        <begin position="152"/>
        <end position="171"/>
    </location>
</feature>
<protein>
    <submittedName>
        <fullName evidence="4">HU family DNA-binding protein</fullName>
    </submittedName>
</protein>
<dbReference type="Proteomes" id="UP001321014">
    <property type="component" value="Unassembled WGS sequence"/>
</dbReference>
<feature type="region of interest" description="Disordered" evidence="3">
    <location>
        <begin position="1"/>
        <end position="77"/>
    </location>
</feature>
<reference evidence="4 5" key="1">
    <citation type="submission" date="2022-10" db="EMBL/GenBank/DDBJ databases">
        <title>Ruegeria sp. nov., isolated from ocean surface water.</title>
        <authorList>
            <person name="He W."/>
            <person name="Wang L."/>
            <person name="Zhang D.-F."/>
        </authorList>
    </citation>
    <scope>NUCLEOTIDE SEQUENCE [LARGE SCALE GENOMIC DNA]</scope>
    <source>
        <strain evidence="4 5">WL0004</strain>
    </source>
</reference>
<comment type="caution">
    <text evidence="4">The sequence shown here is derived from an EMBL/GenBank/DDBJ whole genome shotgun (WGS) entry which is preliminary data.</text>
</comment>
<dbReference type="SUPFAM" id="SSF47729">
    <property type="entry name" value="IHF-like DNA-binding proteins"/>
    <property type="match status" value="1"/>
</dbReference>
<dbReference type="GO" id="GO:0003677">
    <property type="term" value="F:DNA binding"/>
    <property type="evidence" value="ECO:0007669"/>
    <property type="project" value="UniProtKB-KW"/>
</dbReference>
<keyword evidence="2 4" id="KW-0238">DNA-binding</keyword>
<dbReference type="Pfam" id="PF00216">
    <property type="entry name" value="Bac_DNA_binding"/>
    <property type="match status" value="1"/>
</dbReference>
<gene>
    <name evidence="4" type="ORF">OEZ49_18110</name>
</gene>
<keyword evidence="5" id="KW-1185">Reference proteome</keyword>
<evidence type="ECO:0000256" key="2">
    <source>
        <dbReference type="ARBA" id="ARBA00023125"/>
    </source>
</evidence>
<dbReference type="InterPro" id="IPR000119">
    <property type="entry name" value="Hist_DNA-bd"/>
</dbReference>
<proteinExistence type="inferred from homology"/>
<dbReference type="RefSeq" id="WP_263389619.1">
    <property type="nucleotide sequence ID" value="NZ_JAOVQN010000021.1"/>
</dbReference>
<evidence type="ECO:0000256" key="1">
    <source>
        <dbReference type="ARBA" id="ARBA00010529"/>
    </source>
</evidence>
<dbReference type="EMBL" id="JAOVQN010000021">
    <property type="protein sequence ID" value="MCU9839691.1"/>
    <property type="molecule type" value="Genomic_DNA"/>
</dbReference>